<sequence>MGITKLWLQDQQFARSIERQIDRSTLIDLLGIVLYEADRAARLEDAGFADQAPSVDCLFDYVLDALGIPAENDTFSRESFSALFYNDYWLEHRFESLDMVLTALEELRDSIAARSASAEVLRAGFRVIDPDA</sequence>
<protein>
    <submittedName>
        <fullName evidence="1">Uncharacterized protein</fullName>
    </submittedName>
</protein>
<gene>
    <name evidence="1" type="ORF">OYT1_ch1299</name>
</gene>
<dbReference type="OrthoDB" id="10005664at2"/>
<proteinExistence type="predicted"/>
<organism evidence="1 2">
    <name type="scientific">Ferriphaselus amnicola</name>
    <dbReference type="NCBI Taxonomy" id="1188319"/>
    <lineage>
        <taxon>Bacteria</taxon>
        <taxon>Pseudomonadati</taxon>
        <taxon>Pseudomonadota</taxon>
        <taxon>Betaproteobacteria</taxon>
        <taxon>Nitrosomonadales</taxon>
        <taxon>Gallionellaceae</taxon>
        <taxon>Ferriphaselus</taxon>
    </lineage>
</organism>
<reference evidence="1 2" key="1">
    <citation type="submission" date="2018-06" db="EMBL/GenBank/DDBJ databases">
        <title>OYT1 Genome Sequencing.</title>
        <authorList>
            <person name="Kato S."/>
            <person name="Itoh T."/>
            <person name="Ohkuma M."/>
        </authorList>
    </citation>
    <scope>NUCLEOTIDE SEQUENCE [LARGE SCALE GENOMIC DNA]</scope>
    <source>
        <strain evidence="1 2">OYT1</strain>
    </source>
</reference>
<dbReference type="RefSeq" id="WP_062627122.1">
    <property type="nucleotide sequence ID" value="NZ_AP018738.1"/>
</dbReference>
<dbReference type="EMBL" id="AP018738">
    <property type="protein sequence ID" value="BBE50856.1"/>
    <property type="molecule type" value="Genomic_DNA"/>
</dbReference>
<evidence type="ECO:0000313" key="1">
    <source>
        <dbReference type="EMBL" id="BBE50856.1"/>
    </source>
</evidence>
<dbReference type="STRING" id="1188319.OYT1_01960"/>
<keyword evidence="2" id="KW-1185">Reference proteome</keyword>
<dbReference type="KEGG" id="fam:OYT1_ch1299"/>
<dbReference type="Proteomes" id="UP000033070">
    <property type="component" value="Chromosome"/>
</dbReference>
<name>A0A2Z6GBL7_9PROT</name>
<accession>A0A2Z6GBL7</accession>
<evidence type="ECO:0000313" key="2">
    <source>
        <dbReference type="Proteomes" id="UP000033070"/>
    </source>
</evidence>
<dbReference type="AlphaFoldDB" id="A0A2Z6GBL7"/>